<organism evidence="4">
    <name type="scientific">Caldithrix abyssi</name>
    <dbReference type="NCBI Taxonomy" id="187145"/>
    <lineage>
        <taxon>Bacteria</taxon>
        <taxon>Pseudomonadati</taxon>
        <taxon>Calditrichota</taxon>
        <taxon>Calditrichia</taxon>
        <taxon>Calditrichales</taxon>
        <taxon>Calditrichaceae</taxon>
        <taxon>Caldithrix</taxon>
    </lineage>
</organism>
<feature type="domain" description="Polysaccharide biosynthesis protein CapD-like" evidence="3">
    <location>
        <begin position="300"/>
        <end position="583"/>
    </location>
</feature>
<keyword evidence="2" id="KW-0472">Membrane</keyword>
<evidence type="ECO:0000259" key="3">
    <source>
        <dbReference type="Pfam" id="PF02719"/>
    </source>
</evidence>
<reference evidence="4" key="1">
    <citation type="journal article" date="2020" name="mSystems">
        <title>Genome- and Community-Level Interaction Insights into Carbon Utilization and Element Cycling Functions of Hydrothermarchaeota in Hydrothermal Sediment.</title>
        <authorList>
            <person name="Zhou Z."/>
            <person name="Liu Y."/>
            <person name="Xu W."/>
            <person name="Pan J."/>
            <person name="Luo Z.H."/>
            <person name="Li M."/>
        </authorList>
    </citation>
    <scope>NUCLEOTIDE SEQUENCE [LARGE SCALE GENOMIC DNA]</scope>
    <source>
        <strain evidence="4">HyVt-577</strain>
    </source>
</reference>
<comment type="caution">
    <text evidence="4">The sequence shown here is derived from an EMBL/GenBank/DDBJ whole genome shotgun (WGS) entry which is preliminary data.</text>
</comment>
<proteinExistence type="inferred from homology"/>
<dbReference type="Gene3D" id="3.40.50.720">
    <property type="entry name" value="NAD(P)-binding Rossmann-like Domain"/>
    <property type="match status" value="2"/>
</dbReference>
<feature type="transmembrane region" description="Helical" evidence="2">
    <location>
        <begin position="53"/>
        <end position="71"/>
    </location>
</feature>
<evidence type="ECO:0000313" key="4">
    <source>
        <dbReference type="EMBL" id="HGY56928.1"/>
    </source>
</evidence>
<dbReference type="Pfam" id="PF13727">
    <property type="entry name" value="CoA_binding_3"/>
    <property type="match status" value="1"/>
</dbReference>
<dbReference type="Pfam" id="PF02719">
    <property type="entry name" value="Polysacc_synt_2"/>
    <property type="match status" value="1"/>
</dbReference>
<protein>
    <submittedName>
        <fullName evidence="4">Polysaccharide biosynthesis protein</fullName>
    </submittedName>
</protein>
<keyword evidence="2" id="KW-1133">Transmembrane helix</keyword>
<dbReference type="InterPro" id="IPR003869">
    <property type="entry name" value="Polysac_CapD-like"/>
</dbReference>
<accession>A0A7V4WWG5</accession>
<comment type="similarity">
    <text evidence="1">Belongs to the polysaccharide synthase family.</text>
</comment>
<name>A0A7V4WWG5_CALAY</name>
<feature type="transmembrane region" description="Helical" evidence="2">
    <location>
        <begin position="92"/>
        <end position="110"/>
    </location>
</feature>
<dbReference type="InterPro" id="IPR051203">
    <property type="entry name" value="Polysaccharide_Synthase-Rel"/>
</dbReference>
<evidence type="ECO:0000256" key="1">
    <source>
        <dbReference type="ARBA" id="ARBA00007430"/>
    </source>
</evidence>
<feature type="transmembrane region" description="Helical" evidence="2">
    <location>
        <begin position="20"/>
        <end position="41"/>
    </location>
</feature>
<dbReference type="AlphaFoldDB" id="A0A7V4WWG5"/>
<dbReference type="PANTHER" id="PTHR43318">
    <property type="entry name" value="UDP-N-ACETYLGLUCOSAMINE 4,6-DEHYDRATASE"/>
    <property type="match status" value="1"/>
</dbReference>
<dbReference type="PANTHER" id="PTHR43318:SF1">
    <property type="entry name" value="POLYSACCHARIDE BIOSYNTHESIS PROTEIN EPSC-RELATED"/>
    <property type="match status" value="1"/>
</dbReference>
<evidence type="ECO:0000256" key="2">
    <source>
        <dbReference type="SAM" id="Phobius"/>
    </source>
</evidence>
<gene>
    <name evidence="4" type="ORF">ENK44_14565</name>
</gene>
<dbReference type="InterPro" id="IPR036291">
    <property type="entry name" value="NAD(P)-bd_dom_sf"/>
</dbReference>
<dbReference type="EMBL" id="DRQG01000140">
    <property type="protein sequence ID" value="HGY56928.1"/>
    <property type="molecule type" value="Genomic_DNA"/>
</dbReference>
<keyword evidence="2" id="KW-0812">Transmembrane</keyword>
<dbReference type="Proteomes" id="UP000885779">
    <property type="component" value="Unassembled WGS sequence"/>
</dbReference>
<dbReference type="SUPFAM" id="SSF51735">
    <property type="entry name" value="NAD(P)-binding Rossmann-fold domains"/>
    <property type="match status" value="2"/>
</dbReference>
<sequence>MSRVSVFFENSLERIQNKSVIIFIDFQLIFLSYIISFFLRFDFIIPSQFLKMMFFTLPVVLGIKIFTYIYFNIHRIIWKFTGISDLIKIIKVSSFNNALFALILFALIGFKGYPRSVILIDWFLTIMFLGGSRIACRHLATLIKDSNNHRNPSTTKKCIILGSGEAAEGLIREMVSGKIDYIPLAILDDDPKKWGLYLHNVKIYGPIKDIGVLLDKFRIDEIVIAIPSATRAQMAQILKHCKPCIAKNIKCKTVPGINEILSGLHSLTKLREVRLEDLMNRELVMINQVELRREFAHKTVLVTGAAGSIGSELARQIYSYNITKLILLDRNENNLLYLEKELETRYPEIRYETVVTDITDKAMVERVFKQYRPQYIFHAAAYKHVPYMEKFPAEAVKNNVYGTYVLAGLAEKHHATKFVLISTDKAVCPTSVMGCTKRVAEMSLLHFFKDSDTSFIIVRFGNVLGSNGSVIPLFKQQIEKGGPLTVTHPEMRRYFMTIPEAVSLTLKAGSIGEHGDIMILDMGEQIPIIQIAENLIRLSGYTPYKDIPIQISGIRPGEKLYEELWYKDENPIPTNHPKIFKATQFFHKNGLDVEAYNTVIQYSLSGEQNDRILKLLRHLVPDFRTPKIGRITKKTYIYN</sequence>
<dbReference type="CDD" id="cd05237">
    <property type="entry name" value="UDP_invert_4-6DH_SDR_e"/>
    <property type="match status" value="1"/>
</dbReference>